<evidence type="ECO:0000256" key="9">
    <source>
        <dbReference type="SAM" id="MobiDB-lite"/>
    </source>
</evidence>
<organism evidence="10 11">
    <name type="scientific">Triparma laevis f. inornata</name>
    <dbReference type="NCBI Taxonomy" id="1714386"/>
    <lineage>
        <taxon>Eukaryota</taxon>
        <taxon>Sar</taxon>
        <taxon>Stramenopiles</taxon>
        <taxon>Ochrophyta</taxon>
        <taxon>Bolidophyceae</taxon>
        <taxon>Parmales</taxon>
        <taxon>Triparmaceae</taxon>
        <taxon>Triparma</taxon>
    </lineage>
</organism>
<dbReference type="EMBL" id="BLQM01000296">
    <property type="protein sequence ID" value="GMH81212.1"/>
    <property type="molecule type" value="Genomic_DNA"/>
</dbReference>
<accession>A0A9W7EJS5</accession>
<evidence type="ECO:0000256" key="1">
    <source>
        <dbReference type="ARBA" id="ARBA00004637"/>
    </source>
</evidence>
<comment type="similarity">
    <text evidence="2">Belongs to the TIM16/PAM16 family.</text>
</comment>
<evidence type="ECO:0000256" key="8">
    <source>
        <dbReference type="ARBA" id="ARBA00023136"/>
    </source>
</evidence>
<dbReference type="GO" id="GO:0030150">
    <property type="term" value="P:protein import into mitochondrial matrix"/>
    <property type="evidence" value="ECO:0007669"/>
    <property type="project" value="InterPro"/>
</dbReference>
<dbReference type="InterPro" id="IPR036869">
    <property type="entry name" value="J_dom_sf"/>
</dbReference>
<reference evidence="11" key="1">
    <citation type="journal article" date="2023" name="Commun. Biol.">
        <title>Genome analysis of Parmales, the sister group of diatoms, reveals the evolutionary specialization of diatoms from phago-mixotrophs to photoautotrophs.</title>
        <authorList>
            <person name="Ban H."/>
            <person name="Sato S."/>
            <person name="Yoshikawa S."/>
            <person name="Yamada K."/>
            <person name="Nakamura Y."/>
            <person name="Ichinomiya M."/>
            <person name="Sato N."/>
            <person name="Blanc-Mathieu R."/>
            <person name="Endo H."/>
            <person name="Kuwata A."/>
            <person name="Ogata H."/>
        </authorList>
    </citation>
    <scope>NUCLEOTIDE SEQUENCE [LARGE SCALE GENOMIC DNA]</scope>
</reference>
<evidence type="ECO:0000256" key="5">
    <source>
        <dbReference type="ARBA" id="ARBA00022927"/>
    </source>
</evidence>
<evidence type="ECO:0000256" key="3">
    <source>
        <dbReference type="ARBA" id="ARBA00022448"/>
    </source>
</evidence>
<evidence type="ECO:0000256" key="7">
    <source>
        <dbReference type="ARBA" id="ARBA00023128"/>
    </source>
</evidence>
<comment type="caution">
    <text evidence="10">The sequence shown here is derived from an EMBL/GenBank/DDBJ whole genome shotgun (WGS) entry which is preliminary data.</text>
</comment>
<keyword evidence="5" id="KW-0653">Protein transport</keyword>
<evidence type="ECO:0000313" key="11">
    <source>
        <dbReference type="Proteomes" id="UP001162640"/>
    </source>
</evidence>
<comment type="subcellular location">
    <subcellularLocation>
        <location evidence="1">Mitochondrion inner membrane</location>
        <topology evidence="1">Peripheral membrane protein</topology>
    </subcellularLocation>
</comment>
<dbReference type="GO" id="GO:0005744">
    <property type="term" value="C:TIM23 mitochondrial import inner membrane translocase complex"/>
    <property type="evidence" value="ECO:0007669"/>
    <property type="project" value="InterPro"/>
</dbReference>
<dbReference type="PANTHER" id="PTHR12388">
    <property type="entry name" value="MITOCHONDRIA ASSOCIATED GRANULOCYTE MACROPHAGE CSF SIGNALING MOLECULE"/>
    <property type="match status" value="1"/>
</dbReference>
<keyword evidence="6" id="KW-0811">Translocation</keyword>
<feature type="region of interest" description="Disordered" evidence="9">
    <location>
        <begin position="1"/>
        <end position="28"/>
    </location>
</feature>
<sequence length="119" mass="13188">MIVPISNTPPPTPTAVQQAKSGGSAKQAAEAAAKAAGLEKNLLTKSEARQILNLSKSECTPTSIQKQYDRYFNANAVDNGGSFYLQSKVYRAKELLDFHMKEKERDAREKKMEEEVPKE</sequence>
<dbReference type="Proteomes" id="UP001162640">
    <property type="component" value="Unassembled WGS sequence"/>
</dbReference>
<protein>
    <recommendedName>
        <fullName evidence="12">Mitochondrial import inner membrane translocase subunit tim16</fullName>
    </recommendedName>
</protein>
<evidence type="ECO:0000256" key="4">
    <source>
        <dbReference type="ARBA" id="ARBA00022792"/>
    </source>
</evidence>
<dbReference type="Gene3D" id="1.10.287.110">
    <property type="entry name" value="DnaJ domain"/>
    <property type="match status" value="1"/>
</dbReference>
<keyword evidence="8" id="KW-0472">Membrane</keyword>
<evidence type="ECO:0000313" key="10">
    <source>
        <dbReference type="EMBL" id="GMH81212.1"/>
    </source>
</evidence>
<proteinExistence type="inferred from homology"/>
<dbReference type="InterPro" id="IPR005341">
    <property type="entry name" value="Tim16"/>
</dbReference>
<gene>
    <name evidence="10" type="ORF">TL16_g08859</name>
</gene>
<evidence type="ECO:0008006" key="12">
    <source>
        <dbReference type="Google" id="ProtNLM"/>
    </source>
</evidence>
<evidence type="ECO:0000256" key="6">
    <source>
        <dbReference type="ARBA" id="ARBA00023010"/>
    </source>
</evidence>
<dbReference type="Pfam" id="PF03656">
    <property type="entry name" value="Pam16"/>
    <property type="match status" value="1"/>
</dbReference>
<evidence type="ECO:0000256" key="2">
    <source>
        <dbReference type="ARBA" id="ARBA00008817"/>
    </source>
</evidence>
<dbReference type="PANTHER" id="PTHR12388:SF0">
    <property type="entry name" value="MITOCHONDRIAL IMPORT INNER MEMBRANE TRANSLOCASE SUBUNIT TIM16"/>
    <property type="match status" value="1"/>
</dbReference>
<dbReference type="AlphaFoldDB" id="A0A9W7EJS5"/>
<keyword evidence="4" id="KW-0999">Mitochondrion inner membrane</keyword>
<feature type="compositionally biased region" description="Low complexity" evidence="9">
    <location>
        <begin position="17"/>
        <end position="28"/>
    </location>
</feature>
<name>A0A9W7EJS5_9STRA</name>
<dbReference type="FunFam" id="1.10.287.110:FF:000006">
    <property type="entry name" value="Import inner membrane translocase subunit TIM16"/>
    <property type="match status" value="1"/>
</dbReference>
<keyword evidence="7" id="KW-0496">Mitochondrion</keyword>
<keyword evidence="3" id="KW-0813">Transport</keyword>